<dbReference type="AlphaFoldDB" id="A0A2H0FLL2"/>
<dbReference type="GO" id="GO:0016787">
    <property type="term" value="F:hydrolase activity"/>
    <property type="evidence" value="ECO:0007669"/>
    <property type="project" value="UniProtKB-KW"/>
</dbReference>
<evidence type="ECO:0008006" key="10">
    <source>
        <dbReference type="Google" id="ProtNLM"/>
    </source>
</evidence>
<organism evidence="8 9">
    <name type="scientific">Candidatus Nealsonbacteria bacterium CG18_big_fil_WC_8_21_14_2_50_37_10</name>
    <dbReference type="NCBI Taxonomy" id="1974717"/>
    <lineage>
        <taxon>Bacteria</taxon>
        <taxon>Candidatus Nealsoniibacteriota</taxon>
    </lineage>
</organism>
<evidence type="ECO:0000313" key="9">
    <source>
        <dbReference type="Proteomes" id="UP000230778"/>
    </source>
</evidence>
<dbReference type="EMBL" id="PCUC01000005">
    <property type="protein sequence ID" value="PIQ07479.1"/>
    <property type="molecule type" value="Genomic_DNA"/>
</dbReference>
<evidence type="ECO:0000256" key="6">
    <source>
        <dbReference type="ARBA" id="ARBA00022884"/>
    </source>
</evidence>
<dbReference type="GO" id="GO:0004519">
    <property type="term" value="F:endonuclease activity"/>
    <property type="evidence" value="ECO:0007669"/>
    <property type="project" value="UniProtKB-KW"/>
</dbReference>
<protein>
    <recommendedName>
        <fullName evidence="10">Addiction module toxin, HicA family</fullName>
    </recommendedName>
</protein>
<evidence type="ECO:0000313" key="8">
    <source>
        <dbReference type="EMBL" id="PIQ07479.1"/>
    </source>
</evidence>
<dbReference type="GO" id="GO:0003729">
    <property type="term" value="F:mRNA binding"/>
    <property type="evidence" value="ECO:0007669"/>
    <property type="project" value="InterPro"/>
</dbReference>
<sequence length="75" mass="8617">MPKRVLSGKEVIKVLCREFGFYFVSQKGSHVKLKRRLRNKEIVTIVPLHKELAPGTLKGVLDLAEVDIEEFLKKI</sequence>
<dbReference type="Gene3D" id="3.30.920.30">
    <property type="entry name" value="Hypothetical protein"/>
    <property type="match status" value="1"/>
</dbReference>
<dbReference type="Proteomes" id="UP000230778">
    <property type="component" value="Unassembled WGS sequence"/>
</dbReference>
<keyword evidence="3" id="KW-0540">Nuclease</keyword>
<gene>
    <name evidence="8" type="ORF">COW72_00090</name>
</gene>
<evidence type="ECO:0000256" key="4">
    <source>
        <dbReference type="ARBA" id="ARBA00022759"/>
    </source>
</evidence>
<evidence type="ECO:0000256" key="2">
    <source>
        <dbReference type="ARBA" id="ARBA00022649"/>
    </source>
</evidence>
<evidence type="ECO:0000256" key="5">
    <source>
        <dbReference type="ARBA" id="ARBA00022801"/>
    </source>
</evidence>
<evidence type="ECO:0000256" key="7">
    <source>
        <dbReference type="ARBA" id="ARBA00023016"/>
    </source>
</evidence>
<evidence type="ECO:0000256" key="1">
    <source>
        <dbReference type="ARBA" id="ARBA00006620"/>
    </source>
</evidence>
<keyword evidence="4" id="KW-0255">Endonuclease</keyword>
<proteinExistence type="inferred from homology"/>
<keyword evidence="6" id="KW-0694">RNA-binding</keyword>
<comment type="similarity">
    <text evidence="1">Belongs to the HicA mRNA interferase family.</text>
</comment>
<accession>A0A2H0FLL2</accession>
<reference evidence="8 9" key="1">
    <citation type="submission" date="2017-09" db="EMBL/GenBank/DDBJ databases">
        <title>Depth-based differentiation of microbial function through sediment-hosted aquifers and enrichment of novel symbionts in the deep terrestrial subsurface.</title>
        <authorList>
            <person name="Probst A.J."/>
            <person name="Ladd B."/>
            <person name="Jarett J.K."/>
            <person name="Geller-Mcgrath D.E."/>
            <person name="Sieber C.M."/>
            <person name="Emerson J.B."/>
            <person name="Anantharaman K."/>
            <person name="Thomas B.C."/>
            <person name="Malmstrom R."/>
            <person name="Stieglmeier M."/>
            <person name="Klingl A."/>
            <person name="Woyke T."/>
            <person name="Ryan C.M."/>
            <person name="Banfield J.F."/>
        </authorList>
    </citation>
    <scope>NUCLEOTIDE SEQUENCE [LARGE SCALE GENOMIC DNA]</scope>
    <source>
        <strain evidence="8">CG18_big_fil_WC_8_21_14_2_50_37_10</strain>
    </source>
</reference>
<keyword evidence="7" id="KW-0346">Stress response</keyword>
<name>A0A2H0FLL2_9BACT</name>
<dbReference type="Pfam" id="PF07927">
    <property type="entry name" value="HicA_toxin"/>
    <property type="match status" value="1"/>
</dbReference>
<dbReference type="InterPro" id="IPR038570">
    <property type="entry name" value="HicA_sf"/>
</dbReference>
<dbReference type="InterPro" id="IPR012933">
    <property type="entry name" value="HicA_mRNA_interferase"/>
</dbReference>
<dbReference type="SUPFAM" id="SSF54786">
    <property type="entry name" value="YcfA/nrd intein domain"/>
    <property type="match status" value="1"/>
</dbReference>
<keyword evidence="5" id="KW-0378">Hydrolase</keyword>
<comment type="caution">
    <text evidence="8">The sequence shown here is derived from an EMBL/GenBank/DDBJ whole genome shotgun (WGS) entry which is preliminary data.</text>
</comment>
<keyword evidence="2" id="KW-1277">Toxin-antitoxin system</keyword>
<evidence type="ECO:0000256" key="3">
    <source>
        <dbReference type="ARBA" id="ARBA00022722"/>
    </source>
</evidence>